<evidence type="ECO:0000259" key="13">
    <source>
        <dbReference type="PROSITE" id="PS50192"/>
    </source>
</evidence>
<evidence type="ECO:0000256" key="11">
    <source>
        <dbReference type="SAM" id="Phobius"/>
    </source>
</evidence>
<gene>
    <name evidence="15" type="ORF">TH30_21470</name>
</gene>
<keyword evidence="7 9" id="KW-0807">Transducer</keyword>
<dbReference type="PANTHER" id="PTHR32089:SF112">
    <property type="entry name" value="LYSOZYME-LIKE PROTEIN-RELATED"/>
    <property type="match status" value="1"/>
</dbReference>
<keyword evidence="10" id="KW-0175">Coiled coil</keyword>
<dbReference type="SMART" id="SM01049">
    <property type="entry name" value="Cache_2"/>
    <property type="match status" value="1"/>
</dbReference>
<comment type="caution">
    <text evidence="15">The sequence shown here is derived from an EMBL/GenBank/DDBJ whole genome shotgun (WGS) entry which is preliminary data.</text>
</comment>
<dbReference type="PROSITE" id="PS50192">
    <property type="entry name" value="T_SNARE"/>
    <property type="match status" value="1"/>
</dbReference>
<dbReference type="InterPro" id="IPR004089">
    <property type="entry name" value="MCPsignal_dom"/>
</dbReference>
<dbReference type="Proteomes" id="UP000252255">
    <property type="component" value="Unassembled WGS sequence"/>
</dbReference>
<keyword evidence="3" id="KW-0997">Cell inner membrane</keyword>
<dbReference type="SUPFAM" id="SSF58104">
    <property type="entry name" value="Methyl-accepting chemotaxis protein (MCP) signaling domain"/>
    <property type="match status" value="1"/>
</dbReference>
<evidence type="ECO:0000313" key="15">
    <source>
        <dbReference type="EMBL" id="RCK41977.1"/>
    </source>
</evidence>
<sequence length="568" mass="60873">MLGNIKIGLKITALSVIALLAVVAIAAIQLLELRNSLLEDRKEKIRATTEYIVTIAQHYQDKVTSGVLTQQEAIAQFHEIAGSGKYDGDIGYFFVFAKDGMTEMHGANPALVGKNLGTLQDSAGNYFIRDLIKAGNNPKGGFSSYYWPKPGEDKDKTFEKMSYAHPLPWGTIIGTGIYIDDVDAVFREQAIYVILIGGIILAIMAIAGLLIGRDITTGLHKLASRMRVISSGNLEGQIEGQQRKDEVGEMARTVVSFREQARENVKLQENQRAMEQKADADRRQALLDMADSLDQQVKGLIRSISTSIKDMQAATDEMRDATNMNSELSNAVAAATTQTSTNVQTVSAATEELTASSDEIAQQIANSADIANRANEEASKTNETVTGLADAAQRIGDVAKLIGDIAEQTNLLALNATIEAARAGDAGKGFAVVASEVKNLANQTAKATEEINQQILAVQNETSEAVNAIRRISETIASVADSSSAIAAAVEEQHAAIGEISRNVQQAADGTQEVSERIETVNQNAEKVSSGTTHLAGSAQKLVTEAVELDEAVEAFLENLRNNARIPA</sequence>
<protein>
    <submittedName>
        <fullName evidence="15">Chemotaxis protein</fullName>
    </submittedName>
</protein>
<dbReference type="PROSITE" id="PS50885">
    <property type="entry name" value="HAMP"/>
    <property type="match status" value="1"/>
</dbReference>
<evidence type="ECO:0000256" key="4">
    <source>
        <dbReference type="ARBA" id="ARBA00022692"/>
    </source>
</evidence>
<dbReference type="Gene3D" id="3.30.450.20">
    <property type="entry name" value="PAS domain"/>
    <property type="match status" value="1"/>
</dbReference>
<dbReference type="OrthoDB" id="7260004at2"/>
<organism evidence="15 16">
    <name type="scientific">Thalassospira profundimaris</name>
    <dbReference type="NCBI Taxonomy" id="502049"/>
    <lineage>
        <taxon>Bacteria</taxon>
        <taxon>Pseudomonadati</taxon>
        <taxon>Pseudomonadota</taxon>
        <taxon>Alphaproteobacteria</taxon>
        <taxon>Rhodospirillales</taxon>
        <taxon>Thalassospiraceae</taxon>
        <taxon>Thalassospira</taxon>
    </lineage>
</organism>
<dbReference type="PANTHER" id="PTHR32089">
    <property type="entry name" value="METHYL-ACCEPTING CHEMOTAXIS PROTEIN MCPB"/>
    <property type="match status" value="1"/>
</dbReference>
<feature type="coiled-coil region" evidence="10">
    <location>
        <begin position="257"/>
        <end position="284"/>
    </location>
</feature>
<evidence type="ECO:0000256" key="9">
    <source>
        <dbReference type="PROSITE-ProRule" id="PRU00284"/>
    </source>
</evidence>
<proteinExistence type="inferred from homology"/>
<dbReference type="RefSeq" id="WP_114100021.1">
    <property type="nucleotide sequence ID" value="NZ_JPWI01000019.1"/>
</dbReference>
<evidence type="ECO:0000256" key="2">
    <source>
        <dbReference type="ARBA" id="ARBA00022475"/>
    </source>
</evidence>
<dbReference type="GO" id="GO:0007165">
    <property type="term" value="P:signal transduction"/>
    <property type="evidence" value="ECO:0007669"/>
    <property type="project" value="UniProtKB-KW"/>
</dbReference>
<feature type="domain" description="Methyl-accepting transducer" evidence="12">
    <location>
        <begin position="307"/>
        <end position="529"/>
    </location>
</feature>
<dbReference type="InterPro" id="IPR033480">
    <property type="entry name" value="sCache_2"/>
</dbReference>
<keyword evidence="6 11" id="KW-0472">Membrane</keyword>
<dbReference type="GO" id="GO:0005886">
    <property type="term" value="C:plasma membrane"/>
    <property type="evidence" value="ECO:0007669"/>
    <property type="project" value="UniProtKB-SubCell"/>
</dbReference>
<dbReference type="CDD" id="cd06225">
    <property type="entry name" value="HAMP"/>
    <property type="match status" value="1"/>
</dbReference>
<evidence type="ECO:0000256" key="10">
    <source>
        <dbReference type="SAM" id="Coils"/>
    </source>
</evidence>
<comment type="similarity">
    <text evidence="8">Belongs to the methyl-accepting chemotaxis (MCP) protein family.</text>
</comment>
<evidence type="ECO:0000313" key="16">
    <source>
        <dbReference type="Proteomes" id="UP000252255"/>
    </source>
</evidence>
<dbReference type="Pfam" id="PF00015">
    <property type="entry name" value="MCPsignal"/>
    <property type="match status" value="1"/>
</dbReference>
<dbReference type="Pfam" id="PF08269">
    <property type="entry name" value="dCache_2"/>
    <property type="match status" value="1"/>
</dbReference>
<dbReference type="Gene3D" id="6.10.340.10">
    <property type="match status" value="1"/>
</dbReference>
<accession>A0A367WKN3</accession>
<evidence type="ECO:0000256" key="8">
    <source>
        <dbReference type="ARBA" id="ARBA00029447"/>
    </source>
</evidence>
<keyword evidence="2" id="KW-1003">Cell membrane</keyword>
<feature type="domain" description="HAMP" evidence="14">
    <location>
        <begin position="213"/>
        <end position="266"/>
    </location>
</feature>
<name>A0A367WKN3_9PROT</name>
<dbReference type="AlphaFoldDB" id="A0A367WKN3"/>
<evidence type="ECO:0000259" key="12">
    <source>
        <dbReference type="PROSITE" id="PS50111"/>
    </source>
</evidence>
<feature type="transmembrane region" description="Helical" evidence="11">
    <location>
        <begin position="190"/>
        <end position="211"/>
    </location>
</feature>
<evidence type="ECO:0000259" key="14">
    <source>
        <dbReference type="PROSITE" id="PS50885"/>
    </source>
</evidence>
<evidence type="ECO:0000256" key="5">
    <source>
        <dbReference type="ARBA" id="ARBA00022989"/>
    </source>
</evidence>
<dbReference type="InterPro" id="IPR000727">
    <property type="entry name" value="T_SNARE_dom"/>
</dbReference>
<dbReference type="SMART" id="SM00283">
    <property type="entry name" value="MA"/>
    <property type="match status" value="1"/>
</dbReference>
<reference evidence="15 16" key="1">
    <citation type="submission" date="2014-07" db="EMBL/GenBank/DDBJ databases">
        <title>Draft genome sequence of Thalassospira profundimaris PR54-5.</title>
        <authorList>
            <person name="Lai Q."/>
            <person name="Shao Z."/>
        </authorList>
    </citation>
    <scope>NUCLEOTIDE SEQUENCE [LARGE SCALE GENOMIC DNA]</scope>
    <source>
        <strain evidence="15 16">PR54-5</strain>
    </source>
</reference>
<dbReference type="InterPro" id="IPR003660">
    <property type="entry name" value="HAMP_dom"/>
</dbReference>
<evidence type="ECO:0000256" key="3">
    <source>
        <dbReference type="ARBA" id="ARBA00022519"/>
    </source>
</evidence>
<dbReference type="InterPro" id="IPR004010">
    <property type="entry name" value="Double_Cache_2"/>
</dbReference>
<evidence type="ECO:0000256" key="6">
    <source>
        <dbReference type="ARBA" id="ARBA00023136"/>
    </source>
</evidence>
<dbReference type="EMBL" id="JPWI01000019">
    <property type="protein sequence ID" value="RCK41977.1"/>
    <property type="molecule type" value="Genomic_DNA"/>
</dbReference>
<evidence type="ECO:0000256" key="1">
    <source>
        <dbReference type="ARBA" id="ARBA00004429"/>
    </source>
</evidence>
<dbReference type="PROSITE" id="PS50111">
    <property type="entry name" value="CHEMOTAXIS_TRANSDUC_2"/>
    <property type="match status" value="1"/>
</dbReference>
<evidence type="ECO:0000256" key="7">
    <source>
        <dbReference type="ARBA" id="ARBA00023224"/>
    </source>
</evidence>
<comment type="subcellular location">
    <subcellularLocation>
        <location evidence="1">Cell inner membrane</location>
        <topology evidence="1">Multi-pass membrane protein</topology>
    </subcellularLocation>
</comment>
<dbReference type="Gene3D" id="1.10.287.950">
    <property type="entry name" value="Methyl-accepting chemotaxis protein"/>
    <property type="match status" value="1"/>
</dbReference>
<keyword evidence="5 11" id="KW-1133">Transmembrane helix</keyword>
<feature type="transmembrane region" description="Helical" evidence="11">
    <location>
        <begin position="12"/>
        <end position="31"/>
    </location>
</feature>
<feature type="domain" description="T-SNARE coiled-coil homology" evidence="13">
    <location>
        <begin position="459"/>
        <end position="521"/>
    </location>
</feature>
<dbReference type="SMART" id="SM00304">
    <property type="entry name" value="HAMP"/>
    <property type="match status" value="2"/>
</dbReference>
<keyword evidence="4 11" id="KW-0812">Transmembrane</keyword>
<dbReference type="Pfam" id="PF00672">
    <property type="entry name" value="HAMP"/>
    <property type="match status" value="1"/>
</dbReference>